<dbReference type="InterPro" id="IPR036770">
    <property type="entry name" value="Ankyrin_rpt-contain_sf"/>
</dbReference>
<dbReference type="EMBL" id="JNBR01002129">
    <property type="protein sequence ID" value="OQR83642.1"/>
    <property type="molecule type" value="Genomic_DNA"/>
</dbReference>
<dbReference type="InterPro" id="IPR002110">
    <property type="entry name" value="Ankyrin_rpt"/>
</dbReference>
<keyword evidence="6" id="KW-1185">Reference proteome</keyword>
<proteinExistence type="predicted"/>
<dbReference type="SMART" id="SM00248">
    <property type="entry name" value="ANK"/>
    <property type="match status" value="4"/>
</dbReference>
<evidence type="ECO:0000256" key="2">
    <source>
        <dbReference type="ARBA" id="ARBA00023043"/>
    </source>
</evidence>
<organism evidence="5 6">
    <name type="scientific">Achlya hypogyna</name>
    <name type="common">Oomycete</name>
    <name type="synonym">Protoachlya hypogyna</name>
    <dbReference type="NCBI Taxonomy" id="1202772"/>
    <lineage>
        <taxon>Eukaryota</taxon>
        <taxon>Sar</taxon>
        <taxon>Stramenopiles</taxon>
        <taxon>Oomycota</taxon>
        <taxon>Saprolegniomycetes</taxon>
        <taxon>Saprolegniales</taxon>
        <taxon>Achlyaceae</taxon>
        <taxon>Achlya</taxon>
    </lineage>
</organism>
<keyword evidence="2 3" id="KW-0040">ANK repeat</keyword>
<evidence type="ECO:0000313" key="6">
    <source>
        <dbReference type="Proteomes" id="UP000243579"/>
    </source>
</evidence>
<dbReference type="GO" id="GO:0005737">
    <property type="term" value="C:cytoplasm"/>
    <property type="evidence" value="ECO:0007669"/>
    <property type="project" value="TreeGrafter"/>
</dbReference>
<reference evidence="5 6" key="1">
    <citation type="journal article" date="2014" name="Genome Biol. Evol.">
        <title>The secreted proteins of Achlya hypogyna and Thraustotheca clavata identify the ancestral oomycete secretome and reveal gene acquisitions by horizontal gene transfer.</title>
        <authorList>
            <person name="Misner I."/>
            <person name="Blouin N."/>
            <person name="Leonard G."/>
            <person name="Richards T.A."/>
            <person name="Lane C.E."/>
        </authorList>
    </citation>
    <scope>NUCLEOTIDE SEQUENCE [LARGE SCALE GENOMIC DNA]</scope>
    <source>
        <strain evidence="5 6">ATCC 48635</strain>
    </source>
</reference>
<dbReference type="PANTHER" id="PTHR24198">
    <property type="entry name" value="ANKYRIN REPEAT AND PROTEIN KINASE DOMAIN-CONTAINING PROTEIN"/>
    <property type="match status" value="1"/>
</dbReference>
<dbReference type="PROSITE" id="PS50088">
    <property type="entry name" value="ANK_REPEAT"/>
    <property type="match status" value="2"/>
</dbReference>
<accession>A0A1V9YD68</accession>
<dbReference type="Gene3D" id="1.25.40.20">
    <property type="entry name" value="Ankyrin repeat-containing domain"/>
    <property type="match status" value="1"/>
</dbReference>
<evidence type="ECO:0000256" key="1">
    <source>
        <dbReference type="ARBA" id="ARBA00022737"/>
    </source>
</evidence>
<dbReference type="PANTHER" id="PTHR24198:SF189">
    <property type="entry name" value="ANKYRIN REPEAT AND SOCS BOX PROTEIN 16"/>
    <property type="match status" value="1"/>
</dbReference>
<evidence type="ECO:0000256" key="4">
    <source>
        <dbReference type="SAM" id="MobiDB-lite"/>
    </source>
</evidence>
<dbReference type="Proteomes" id="UP000243579">
    <property type="component" value="Unassembled WGS sequence"/>
</dbReference>
<evidence type="ECO:0000256" key="3">
    <source>
        <dbReference type="PROSITE-ProRule" id="PRU00023"/>
    </source>
</evidence>
<comment type="caution">
    <text evidence="5">The sequence shown here is derived from an EMBL/GenBank/DDBJ whole genome shotgun (WGS) entry which is preliminary data.</text>
</comment>
<feature type="repeat" description="ANK" evidence="3">
    <location>
        <begin position="139"/>
        <end position="171"/>
    </location>
</feature>
<dbReference type="Pfam" id="PF12796">
    <property type="entry name" value="Ank_2"/>
    <property type="match status" value="1"/>
</dbReference>
<dbReference type="AlphaFoldDB" id="A0A1V9YD68"/>
<dbReference type="PROSITE" id="PS50297">
    <property type="entry name" value="ANK_REP_REGION"/>
    <property type="match status" value="1"/>
</dbReference>
<dbReference type="SUPFAM" id="SSF48403">
    <property type="entry name" value="Ankyrin repeat"/>
    <property type="match status" value="1"/>
</dbReference>
<evidence type="ECO:0000313" key="5">
    <source>
        <dbReference type="EMBL" id="OQR83642.1"/>
    </source>
</evidence>
<dbReference type="STRING" id="1202772.A0A1V9YD68"/>
<name>A0A1V9YD68_ACHHY</name>
<keyword evidence="1" id="KW-0677">Repeat</keyword>
<dbReference type="OrthoDB" id="539213at2759"/>
<feature type="repeat" description="ANK" evidence="3">
    <location>
        <begin position="106"/>
        <end position="138"/>
    </location>
</feature>
<protein>
    <submittedName>
        <fullName evidence="5">Uncharacterized protein</fullName>
    </submittedName>
</protein>
<gene>
    <name evidence="5" type="ORF">ACHHYP_14467</name>
</gene>
<feature type="region of interest" description="Disordered" evidence="4">
    <location>
        <begin position="343"/>
        <end position="369"/>
    </location>
</feature>
<sequence length="369" mass="40538">MGAAVSDYFTDPTDVSDGYVDIPDPMIIIHHACAKALHHTVSIYFKKGGDPNEKCFEEDDIYERDDTPMICAARGCPDVPGGSPKHLQTLEIVLLYGGDVNAYNKVHQTPLYVSIQKGYLNIAAWLIVNGADVDICDSAGVSPLLCAARLGRADFVTLLIESHAKVAAPQRRTSCLKFPSLANENSTFTPEIQELLAGALKVEAEAKAAREAARLSKENRAHMEALKSQLQEVHAAVRKQNVHARLMLAHGKRHEAVTLKSKATLMPAPSTAPKRYTGGTWVKKKPRPTASLADHFLSSPALNRIHSAPTEWAFVKAEFGSQDALRKHDLLQQSMDIYASLQRRKQLRGDPRTIQSAPDMMRTKSAKNT</sequence>